<keyword evidence="5" id="KW-1185">Reference proteome</keyword>
<evidence type="ECO:0000313" key="5">
    <source>
        <dbReference type="Proteomes" id="UP001548590"/>
    </source>
</evidence>
<dbReference type="EMBL" id="JBEWLZ010000001">
    <property type="protein sequence ID" value="MET1488679.1"/>
    <property type="molecule type" value="Genomic_DNA"/>
</dbReference>
<name>A0ABV2CL95_9RHOO</name>
<comment type="caution">
    <text evidence="4">The sequence shown here is derived from an EMBL/GenBank/DDBJ whole genome shotgun (WGS) entry which is preliminary data.</text>
</comment>
<dbReference type="RefSeq" id="WP_345927008.1">
    <property type="nucleotide sequence ID" value="NZ_JBDIVF010000003.1"/>
</dbReference>
<evidence type="ECO:0000259" key="3">
    <source>
        <dbReference type="Pfam" id="PF00497"/>
    </source>
</evidence>
<gene>
    <name evidence="4" type="ORF">ABVT11_02485</name>
</gene>
<evidence type="ECO:0000256" key="2">
    <source>
        <dbReference type="SAM" id="SignalP"/>
    </source>
</evidence>
<feature type="signal peptide" evidence="2">
    <location>
        <begin position="1"/>
        <end position="21"/>
    </location>
</feature>
<sequence length="257" mass="27664">MNFSTRFCAVVLSVGALAVQAAPMALTTAAQDNSPKFVTQGGKMGGIAVDVLRALEKIDPDLKFSGEESFWPMKRIENGLLAEVASGPEHIDLFVGMAKTPEREKKYRYVSTMIYSVKNVVFVRANDDVKISSLEDIAKLSGDNLVLANNGYVQATTAKAVPGLKVDDGAKTNSDNLKKLIDGKGRFFYASELSGLYEAKQDGVTKQIKVVPVAGDDTGQYISVSNAVSKPVFDKLEAAVKKLVDSGEMGKILAKYK</sequence>
<evidence type="ECO:0000256" key="1">
    <source>
        <dbReference type="ARBA" id="ARBA00022729"/>
    </source>
</evidence>
<protein>
    <submittedName>
        <fullName evidence="4">Transporter substrate-binding domain-containing protein</fullName>
    </submittedName>
</protein>
<feature type="domain" description="Solute-binding protein family 3/N-terminal" evidence="3">
    <location>
        <begin position="33"/>
        <end position="256"/>
    </location>
</feature>
<feature type="chain" id="PRO_5045335311" evidence="2">
    <location>
        <begin position="22"/>
        <end position="257"/>
    </location>
</feature>
<accession>A0ABV2CL95</accession>
<proteinExistence type="predicted"/>
<dbReference type="PANTHER" id="PTHR35936:SF35">
    <property type="entry name" value="L-CYSTINE-BINDING PROTEIN TCYJ"/>
    <property type="match status" value="1"/>
</dbReference>
<dbReference type="SUPFAM" id="SSF53850">
    <property type="entry name" value="Periplasmic binding protein-like II"/>
    <property type="match status" value="1"/>
</dbReference>
<dbReference type="InterPro" id="IPR001638">
    <property type="entry name" value="Solute-binding_3/MltF_N"/>
</dbReference>
<reference evidence="4 5" key="1">
    <citation type="submission" date="2024-07" db="EMBL/GenBank/DDBJ databases">
        <title>Uliginosibacterium paludis KCTC:42655.</title>
        <authorList>
            <person name="Kim M.K."/>
        </authorList>
    </citation>
    <scope>NUCLEOTIDE SEQUENCE [LARGE SCALE GENOMIC DNA]</scope>
    <source>
        <strain evidence="4 5">KCTC 42655</strain>
    </source>
</reference>
<dbReference type="Proteomes" id="UP001548590">
    <property type="component" value="Unassembled WGS sequence"/>
</dbReference>
<organism evidence="4 5">
    <name type="scientific">Uliginosibacterium paludis</name>
    <dbReference type="NCBI Taxonomy" id="1615952"/>
    <lineage>
        <taxon>Bacteria</taxon>
        <taxon>Pseudomonadati</taxon>
        <taxon>Pseudomonadota</taxon>
        <taxon>Betaproteobacteria</taxon>
        <taxon>Rhodocyclales</taxon>
        <taxon>Zoogloeaceae</taxon>
        <taxon>Uliginosibacterium</taxon>
    </lineage>
</organism>
<dbReference type="Gene3D" id="3.40.190.10">
    <property type="entry name" value="Periplasmic binding protein-like II"/>
    <property type="match status" value="2"/>
</dbReference>
<evidence type="ECO:0000313" key="4">
    <source>
        <dbReference type="EMBL" id="MET1488679.1"/>
    </source>
</evidence>
<keyword evidence="1 2" id="KW-0732">Signal</keyword>
<dbReference type="PANTHER" id="PTHR35936">
    <property type="entry name" value="MEMBRANE-BOUND LYTIC MUREIN TRANSGLYCOSYLASE F"/>
    <property type="match status" value="1"/>
</dbReference>
<dbReference type="Pfam" id="PF00497">
    <property type="entry name" value="SBP_bac_3"/>
    <property type="match status" value="1"/>
</dbReference>